<protein>
    <submittedName>
        <fullName evidence="1">Uncharacterized protein</fullName>
    </submittedName>
</protein>
<name>A0A514DAN2_9VIRU</name>
<organism evidence="1">
    <name type="scientific">Leviviridae sp</name>
    <dbReference type="NCBI Taxonomy" id="2027243"/>
    <lineage>
        <taxon>Viruses</taxon>
        <taxon>Riboviria</taxon>
        <taxon>Orthornavirae</taxon>
        <taxon>Lenarviricota</taxon>
        <taxon>Leviviricetes</taxon>
        <taxon>Norzivirales</taxon>
        <taxon>Fiersviridae</taxon>
    </lineage>
</organism>
<proteinExistence type="predicted"/>
<evidence type="ECO:0000313" key="1">
    <source>
        <dbReference type="EMBL" id="QDH90657.1"/>
    </source>
</evidence>
<reference evidence="1" key="1">
    <citation type="submission" date="2019-05" db="EMBL/GenBank/DDBJ databases">
        <title>Metatranscriptomic reconstruction reveals RNA viruses with the potential to shape carbon cycling in soil.</title>
        <authorList>
            <person name="Starr E.P."/>
            <person name="Nuccio E."/>
            <person name="Pett-Ridge J."/>
            <person name="Banfield J.F."/>
            <person name="Firestone M.K."/>
        </authorList>
    </citation>
    <scope>NUCLEOTIDE SEQUENCE</scope>
    <source>
        <strain evidence="1">H1_Rhizo_27_scaffold_628</strain>
    </source>
</reference>
<sequence>MDIEFELETLLLSRDFRIKLNKSLADRGYLIHVALIDPVDMRLVPGNSQGINPSPKESLELREEDVGFLDGLPSSTSFSGSE</sequence>
<gene>
    <name evidence="1" type="ORF">H1Rhizo27628_000003</name>
</gene>
<accession>A0A514DAN2</accession>
<dbReference type="EMBL" id="MN035693">
    <property type="protein sequence ID" value="QDH90657.1"/>
    <property type="molecule type" value="Genomic_RNA"/>
</dbReference>